<dbReference type="GO" id="GO:0046872">
    <property type="term" value="F:metal ion binding"/>
    <property type="evidence" value="ECO:0007669"/>
    <property type="project" value="UniProtKB-KW"/>
</dbReference>
<evidence type="ECO:0000313" key="7">
    <source>
        <dbReference type="Proteomes" id="UP000242444"/>
    </source>
</evidence>
<keyword evidence="1 3" id="KW-0479">Metal-binding</keyword>
<dbReference type="PROSITE" id="PS00491">
    <property type="entry name" value="PROLINE_PEPTIDASE"/>
    <property type="match status" value="1"/>
</dbReference>
<dbReference type="SUPFAM" id="SSF55920">
    <property type="entry name" value="Creatinase/aminopeptidase"/>
    <property type="match status" value="1"/>
</dbReference>
<dbReference type="Pfam" id="PF00557">
    <property type="entry name" value="Peptidase_M24"/>
    <property type="match status" value="1"/>
</dbReference>
<keyword evidence="2" id="KW-0378">Hydrolase</keyword>
<dbReference type="GO" id="GO:0016787">
    <property type="term" value="F:hydrolase activity"/>
    <property type="evidence" value="ECO:0007669"/>
    <property type="project" value="UniProtKB-KW"/>
</dbReference>
<dbReference type="OrthoDB" id="9806388at2"/>
<feature type="domain" description="Peptidase M24" evidence="4">
    <location>
        <begin position="159"/>
        <end position="362"/>
    </location>
</feature>
<organism evidence="6 7">
    <name type="scientific">Amycolatopsis antarctica</name>
    <dbReference type="NCBI Taxonomy" id="1854586"/>
    <lineage>
        <taxon>Bacteria</taxon>
        <taxon>Bacillati</taxon>
        <taxon>Actinomycetota</taxon>
        <taxon>Actinomycetes</taxon>
        <taxon>Pseudonocardiales</taxon>
        <taxon>Pseudonocardiaceae</taxon>
        <taxon>Amycolatopsis</taxon>
    </lineage>
</organism>
<dbReference type="EMBL" id="NKYE01000006">
    <property type="protein sequence ID" value="OZM72943.1"/>
    <property type="molecule type" value="Genomic_DNA"/>
</dbReference>
<dbReference type="AlphaFoldDB" id="A0A263D3A4"/>
<dbReference type="Gene3D" id="3.90.230.10">
    <property type="entry name" value="Creatinase/methionine aminopeptidase superfamily"/>
    <property type="match status" value="1"/>
</dbReference>
<gene>
    <name evidence="6" type="ORF">CFN78_11850</name>
</gene>
<dbReference type="FunCoup" id="A0A263D3A4">
    <property type="interactions" value="269"/>
</dbReference>
<dbReference type="Pfam" id="PF01321">
    <property type="entry name" value="Creatinase_N"/>
    <property type="match status" value="1"/>
</dbReference>
<evidence type="ECO:0000256" key="2">
    <source>
        <dbReference type="ARBA" id="ARBA00022801"/>
    </source>
</evidence>
<proteinExistence type="inferred from homology"/>
<comment type="caution">
    <text evidence="6">The sequence shown here is derived from an EMBL/GenBank/DDBJ whole genome shotgun (WGS) entry which is preliminary data.</text>
</comment>
<accession>A0A263D3A4</accession>
<evidence type="ECO:0000259" key="5">
    <source>
        <dbReference type="Pfam" id="PF01321"/>
    </source>
</evidence>
<evidence type="ECO:0000259" key="4">
    <source>
        <dbReference type="Pfam" id="PF00557"/>
    </source>
</evidence>
<dbReference type="PANTHER" id="PTHR46112:SF3">
    <property type="entry name" value="AMINOPEPTIDASE YPDF"/>
    <property type="match status" value="1"/>
</dbReference>
<dbReference type="SUPFAM" id="SSF53092">
    <property type="entry name" value="Creatinase/prolidase N-terminal domain"/>
    <property type="match status" value="1"/>
</dbReference>
<dbReference type="CDD" id="cd01092">
    <property type="entry name" value="APP-like"/>
    <property type="match status" value="1"/>
</dbReference>
<dbReference type="Gene3D" id="3.40.350.10">
    <property type="entry name" value="Creatinase/prolidase N-terminal domain"/>
    <property type="match status" value="1"/>
</dbReference>
<dbReference type="InterPro" id="IPR050659">
    <property type="entry name" value="Peptidase_M24B"/>
</dbReference>
<dbReference type="InterPro" id="IPR036005">
    <property type="entry name" value="Creatinase/aminopeptidase-like"/>
</dbReference>
<evidence type="ECO:0000313" key="6">
    <source>
        <dbReference type="EMBL" id="OZM72943.1"/>
    </source>
</evidence>
<evidence type="ECO:0000256" key="1">
    <source>
        <dbReference type="ARBA" id="ARBA00022723"/>
    </source>
</evidence>
<feature type="domain" description="Creatinase N-terminal" evidence="5">
    <location>
        <begin position="19"/>
        <end position="150"/>
    </location>
</feature>
<dbReference type="RefSeq" id="WP_094862801.1">
    <property type="nucleotide sequence ID" value="NZ_NKYE01000006.1"/>
</dbReference>
<dbReference type="InterPro" id="IPR029149">
    <property type="entry name" value="Creatin/AminoP/Spt16_N"/>
</dbReference>
<dbReference type="InterPro" id="IPR001131">
    <property type="entry name" value="Peptidase_M24B_aminopep-P_CS"/>
</dbReference>
<sequence length="380" mass="40150">MSRRSLHATAPAPAALRSRLDRAREAAASAGTDALLIAPGSDLRYLIGQAGGSFERLTTLVLPAEGTPALVLPKLEAPGFTDVPTDELGIELLTWVDGEDPYRLVADRLGAPRRVAVGDNTLALHVLGLRAACGTAEQTLAGPVLREVRMRKDATELAALRKAGAAIDRVHARVGDWLRPGRTEAEVGADIRAAMVEEGHSHADFIIVGSGPNGASPHHDVSDRVIEKGDVVVVDIGGPVPEGYNSDCTRTYSVGAPRDPEVTEVYAVLLAAQRAAVEAVRPGVPAGEIDATARRIIADAGYGDRFIHRTGHGIGLDVHEEPYVVAGNDLPLRPGIAFSVEPGIYHAGRWGARIEDIVAVTEDGVESFNNRPHELAVLDA</sequence>
<dbReference type="InParanoid" id="A0A263D3A4"/>
<dbReference type="InterPro" id="IPR000994">
    <property type="entry name" value="Pept_M24"/>
</dbReference>
<dbReference type="InterPro" id="IPR000587">
    <property type="entry name" value="Creatinase_N"/>
</dbReference>
<keyword evidence="7" id="KW-1185">Reference proteome</keyword>
<reference evidence="6 7" key="1">
    <citation type="submission" date="2017-07" db="EMBL/GenBank/DDBJ databases">
        <title>Amycolatopsis antarcticus sp. nov., isolated from the surface of an Antarcticus brown macroalga.</title>
        <authorList>
            <person name="Wang J."/>
            <person name="Leiva S."/>
            <person name="Huang J."/>
            <person name="Huang Y."/>
        </authorList>
    </citation>
    <scope>NUCLEOTIDE SEQUENCE [LARGE SCALE GENOMIC DNA]</scope>
    <source>
        <strain evidence="6 7">AU-G6</strain>
    </source>
</reference>
<protein>
    <submittedName>
        <fullName evidence="6">Peptidase M24 family protein</fullName>
    </submittedName>
</protein>
<evidence type="ECO:0000256" key="3">
    <source>
        <dbReference type="RuleBase" id="RU000590"/>
    </source>
</evidence>
<dbReference type="PANTHER" id="PTHR46112">
    <property type="entry name" value="AMINOPEPTIDASE"/>
    <property type="match status" value="1"/>
</dbReference>
<comment type="similarity">
    <text evidence="3">Belongs to the peptidase M24B family.</text>
</comment>
<name>A0A263D3A4_9PSEU</name>
<dbReference type="Proteomes" id="UP000242444">
    <property type="component" value="Unassembled WGS sequence"/>
</dbReference>